<reference evidence="2 3" key="1">
    <citation type="submission" date="2017-09" db="EMBL/GenBank/DDBJ databases">
        <title>The draft genome sequences of Marinobacter sp. PWS21.</title>
        <authorList>
            <person name="Cao J."/>
        </authorList>
    </citation>
    <scope>NUCLEOTIDE SEQUENCE [LARGE SCALE GENOMIC DNA]</scope>
    <source>
        <strain evidence="2 3">PWS21</strain>
    </source>
</reference>
<feature type="transmembrane region" description="Helical" evidence="1">
    <location>
        <begin position="6"/>
        <end position="26"/>
    </location>
</feature>
<dbReference type="RefSeq" id="WP_099613196.1">
    <property type="nucleotide sequence ID" value="NZ_KZ319367.1"/>
</dbReference>
<comment type="caution">
    <text evidence="2">The sequence shown here is derived from an EMBL/GenBank/DDBJ whole genome shotgun (WGS) entry which is preliminary data.</text>
</comment>
<accession>A0A2G1UR70</accession>
<evidence type="ECO:0000256" key="1">
    <source>
        <dbReference type="SAM" id="Phobius"/>
    </source>
</evidence>
<gene>
    <name evidence="2" type="ORF">CLH61_02985</name>
</gene>
<keyword evidence="1" id="KW-0812">Transmembrane</keyword>
<name>A0A2G1UR70_9GAMM</name>
<proteinExistence type="predicted"/>
<evidence type="ECO:0000313" key="2">
    <source>
        <dbReference type="EMBL" id="PHQ16945.1"/>
    </source>
</evidence>
<dbReference type="EMBL" id="NTFH01000003">
    <property type="protein sequence ID" value="PHQ16945.1"/>
    <property type="molecule type" value="Genomic_DNA"/>
</dbReference>
<evidence type="ECO:0000313" key="3">
    <source>
        <dbReference type="Proteomes" id="UP000231409"/>
    </source>
</evidence>
<dbReference type="AlphaFoldDB" id="A0A2G1UR70"/>
<keyword evidence="1" id="KW-0472">Membrane</keyword>
<dbReference type="Proteomes" id="UP000231409">
    <property type="component" value="Unassembled WGS sequence"/>
</dbReference>
<keyword evidence="1" id="KW-1133">Transmembrane helix</keyword>
<sequence length="152" mass="17409">MNPSLIIGYLLLGAAATLTGYALMNYQRNQALLRRLQSHHARVRSIVQKHRMDLQEVRNRNKLVEDTVAGGTTAVELVHRTITTVTFEAIDRFSSSDKVKENARRARMTHDEATSQIYRSVRRTNRAIHVLANTVLSEKARKRLRQHVARKP</sequence>
<organism evidence="2 3">
    <name type="scientific">Marinobacter profundi</name>
    <dbReference type="NCBI Taxonomy" id="2666256"/>
    <lineage>
        <taxon>Bacteria</taxon>
        <taxon>Pseudomonadati</taxon>
        <taxon>Pseudomonadota</taxon>
        <taxon>Gammaproteobacteria</taxon>
        <taxon>Pseudomonadales</taxon>
        <taxon>Marinobacteraceae</taxon>
        <taxon>Marinobacter</taxon>
    </lineage>
</organism>
<keyword evidence="3" id="KW-1185">Reference proteome</keyword>
<protein>
    <submittedName>
        <fullName evidence="2">Uncharacterized protein</fullName>
    </submittedName>
</protein>